<gene>
    <name evidence="2" type="ORF">PCOR1329_LOCUS23826</name>
</gene>
<evidence type="ECO:0000313" key="3">
    <source>
        <dbReference type="Proteomes" id="UP001189429"/>
    </source>
</evidence>
<sequence length="801" mass="84400">MQPAGEAPRSRPPRSLALLANSPSATFTDFDDPTVTVVDLEDNGKGALIASLEHLRFKGLFRRVTCLALRLSVRPAGACGGPGGEAEPGGDGAEVYFNDIALFGVPSDAGASAARRSAMWDERANLIVSPAMHKRRWGEEVEDGGDGEDAAPARVAAPRLEGPAHGEGAGRPGAAGPAAPAAAGEPALPAARPFPNLPADDRRRRHGAPGPPPFEERRLTGAALGSRRASIEAGREGESHAGEYEAVSRVMSLPWVYWKRLLIGEAGRIEALGSGGSVASDVRSVAHGQSQVVFVVGLQRARDGMTSAILRSTGRGCEVKSLTVWGKLSKDRYHDGQLSNSLGAMTRAHFIIDYYKGDSYMPDSEAATCMVETNRFLRTPSQVASTPFTPAPRLHLMWRMSFKAKYFSIRRGARFIGGMTAQGVRVSPLRWKGRCGQAGALAADAVADDGSKMAPEAQGRGQLGPRGIQRQPSTGPVPQDQFHMARCRRTGSTGQVPPFPRPSAEAELGEAMRKAALVPGHCTEGPLGRCPARQADRPIHGTLEQLSGQLSRRGGAPGHMARLRGLAVVLAAAACLAAVVDWLDPRGRAAGGQDPGRPGGRRTRALAAGGVPVCRSAARAGRPGGGGMGAPRRPGGGGGGETARRRPPRWSAAKRPGGGGGQSRREAARRPPRPPGGARRVALESGMVATPSAARTEKAVEAGWNRQCSHRVGEVGQDHHRGLAHGHAGSLRGWQRLVGRRGQDLPSWFCFLAGFCVALCTDCGFPFCTDGLIYNPFSLTEWAVVDKLLGFGDLQVSASQR</sequence>
<organism evidence="2 3">
    <name type="scientific">Prorocentrum cordatum</name>
    <dbReference type="NCBI Taxonomy" id="2364126"/>
    <lineage>
        <taxon>Eukaryota</taxon>
        <taxon>Sar</taxon>
        <taxon>Alveolata</taxon>
        <taxon>Dinophyceae</taxon>
        <taxon>Prorocentrales</taxon>
        <taxon>Prorocentraceae</taxon>
        <taxon>Prorocentrum</taxon>
    </lineage>
</organism>
<dbReference type="EMBL" id="CAUYUJ010008114">
    <property type="protein sequence ID" value="CAK0822932.1"/>
    <property type="molecule type" value="Genomic_DNA"/>
</dbReference>
<feature type="compositionally biased region" description="Gly residues" evidence="1">
    <location>
        <begin position="589"/>
        <end position="598"/>
    </location>
</feature>
<evidence type="ECO:0000256" key="1">
    <source>
        <dbReference type="SAM" id="MobiDB-lite"/>
    </source>
</evidence>
<keyword evidence="3" id="KW-1185">Reference proteome</keyword>
<feature type="region of interest" description="Disordered" evidence="1">
    <location>
        <begin position="160"/>
        <end position="240"/>
    </location>
</feature>
<dbReference type="Proteomes" id="UP001189429">
    <property type="component" value="Unassembled WGS sequence"/>
</dbReference>
<name>A0ABN9RWW7_9DINO</name>
<comment type="caution">
    <text evidence="2">The sequence shown here is derived from an EMBL/GenBank/DDBJ whole genome shotgun (WGS) entry which is preliminary data.</text>
</comment>
<reference evidence="2" key="1">
    <citation type="submission" date="2023-10" db="EMBL/GenBank/DDBJ databases">
        <authorList>
            <person name="Chen Y."/>
            <person name="Shah S."/>
            <person name="Dougan E. K."/>
            <person name="Thang M."/>
            <person name="Chan C."/>
        </authorList>
    </citation>
    <scope>NUCLEOTIDE SEQUENCE [LARGE SCALE GENOMIC DNA]</scope>
</reference>
<feature type="compositionally biased region" description="Basic and acidic residues" evidence="1">
    <location>
        <begin position="229"/>
        <end position="240"/>
    </location>
</feature>
<evidence type="ECO:0000313" key="2">
    <source>
        <dbReference type="EMBL" id="CAK0822932.1"/>
    </source>
</evidence>
<feature type="region of interest" description="Disordered" evidence="1">
    <location>
        <begin position="587"/>
        <end position="688"/>
    </location>
</feature>
<accession>A0ABN9RWW7</accession>
<proteinExistence type="predicted"/>
<protein>
    <submittedName>
        <fullName evidence="2">Uncharacterized protein</fullName>
    </submittedName>
</protein>
<feature type="region of interest" description="Disordered" evidence="1">
    <location>
        <begin position="451"/>
        <end position="480"/>
    </location>
</feature>
<feature type="compositionally biased region" description="Gly residues" evidence="1">
    <location>
        <begin position="622"/>
        <end position="641"/>
    </location>
</feature>
<feature type="compositionally biased region" description="Low complexity" evidence="1">
    <location>
        <begin position="174"/>
        <end position="193"/>
    </location>
</feature>